<dbReference type="PIRSF" id="PIRSF006493">
    <property type="entry name" value="Prok_Ku"/>
    <property type="match status" value="1"/>
</dbReference>
<evidence type="ECO:0000259" key="4">
    <source>
        <dbReference type="SMART" id="SM00559"/>
    </source>
</evidence>
<organism evidence="6 7">
    <name type="scientific">Caulobacter flavus</name>
    <dbReference type="NCBI Taxonomy" id="1679497"/>
    <lineage>
        <taxon>Bacteria</taxon>
        <taxon>Pseudomonadati</taxon>
        <taxon>Pseudomonadota</taxon>
        <taxon>Alphaproteobacteria</taxon>
        <taxon>Caulobacterales</taxon>
        <taxon>Caulobacteraceae</taxon>
        <taxon>Caulobacter</taxon>
    </lineage>
</organism>
<evidence type="ECO:0000256" key="1">
    <source>
        <dbReference type="ARBA" id="ARBA00023125"/>
    </source>
</evidence>
<evidence type="ECO:0000313" key="6">
    <source>
        <dbReference type="EMBL" id="PLR18299.1"/>
    </source>
</evidence>
<dbReference type="Pfam" id="PF02735">
    <property type="entry name" value="Ku"/>
    <property type="match status" value="1"/>
</dbReference>
<accession>A0A2N5CWW3</accession>
<keyword evidence="2" id="KW-0234">DNA repair</keyword>
<dbReference type="SUPFAM" id="SSF100939">
    <property type="entry name" value="SPOC domain-like"/>
    <property type="match status" value="1"/>
</dbReference>
<dbReference type="GO" id="GO:0006303">
    <property type="term" value="P:double-strand break repair via nonhomologous end joining"/>
    <property type="evidence" value="ECO:0007669"/>
    <property type="project" value="UniProtKB-UniRule"/>
</dbReference>
<dbReference type="PANTHER" id="PTHR41251:SF1">
    <property type="entry name" value="NON-HOMOLOGOUS END JOINING PROTEIN KU"/>
    <property type="match status" value="1"/>
</dbReference>
<protein>
    <recommendedName>
        <fullName evidence="2">Non-homologous end joining protein Ku</fullName>
    </recommendedName>
</protein>
<sequence>MAPRPTWQGHLRLSLVTCPVALYTATNPGGEVRFNLLHPKTHNRIRMVATDPDLGPVERSDLVKGYEVEKDRYVIVTPEEIDSVRLESTRTIDIERFVDVADIDRLYWDNPYFLVPDGKLAVEAYSVIRDAMAGAKRIALGRVVMHTRERLLAIEPRGKGLVAYSLRSYDEVRDPADLFDDIPAKKADPAMIAIARKIIEQQDGPFEPKDFKDRYEEALRELIKRKEKGGKTKVAAAPPEDTNVVDLMEALRKSLGGKAPAAKAPARKAAAKKTASARTKKAS</sequence>
<dbReference type="AlphaFoldDB" id="A0A2N5CWW3"/>
<dbReference type="KEGG" id="cfh:C1707_14945"/>
<dbReference type="NCBIfam" id="TIGR02772">
    <property type="entry name" value="Ku_bact"/>
    <property type="match status" value="1"/>
</dbReference>
<dbReference type="PANTHER" id="PTHR41251">
    <property type="entry name" value="NON-HOMOLOGOUS END JOINING PROTEIN KU"/>
    <property type="match status" value="1"/>
</dbReference>
<dbReference type="SMART" id="SM00559">
    <property type="entry name" value="Ku78"/>
    <property type="match status" value="1"/>
</dbReference>
<name>A0A2N5CWW3_9CAUL</name>
<dbReference type="Proteomes" id="UP000281192">
    <property type="component" value="Chromosome"/>
</dbReference>
<dbReference type="InterPro" id="IPR009187">
    <property type="entry name" value="Prok_Ku"/>
</dbReference>
<comment type="function">
    <text evidence="2">With LigD forms a non-homologous end joining (NHEJ) DNA repair enzyme, which repairs dsDNA breaks with reduced fidelity. Binds linear dsDNA with 5'- and 3'- overhangs but not closed circular dsDNA nor ssDNA. Recruits and stimulates the ligase activity of LigD.</text>
</comment>
<gene>
    <name evidence="2" type="primary">ku</name>
    <name evidence="5" type="ORF">C1707_14945</name>
    <name evidence="6" type="ORF">CFHF_05940</name>
</gene>
<evidence type="ECO:0000313" key="8">
    <source>
        <dbReference type="Proteomes" id="UP000281192"/>
    </source>
</evidence>
<evidence type="ECO:0000256" key="2">
    <source>
        <dbReference type="HAMAP-Rule" id="MF_01875"/>
    </source>
</evidence>
<comment type="similarity">
    <text evidence="2">Belongs to the prokaryotic Ku family.</text>
</comment>
<dbReference type="HAMAP" id="MF_01875">
    <property type="entry name" value="Prokaryotic_Ku"/>
    <property type="match status" value="1"/>
</dbReference>
<dbReference type="InterPro" id="IPR016194">
    <property type="entry name" value="SPOC-like_C_dom_sf"/>
</dbReference>
<dbReference type="GO" id="GO:0003690">
    <property type="term" value="F:double-stranded DNA binding"/>
    <property type="evidence" value="ECO:0007669"/>
    <property type="project" value="UniProtKB-UniRule"/>
</dbReference>
<evidence type="ECO:0000313" key="5">
    <source>
        <dbReference type="EMBL" id="AYV47456.1"/>
    </source>
</evidence>
<feature type="domain" description="Ku" evidence="4">
    <location>
        <begin position="54"/>
        <end position="184"/>
    </location>
</feature>
<keyword evidence="1 2" id="KW-0238">DNA-binding</keyword>
<reference evidence="6 7" key="1">
    <citation type="submission" date="2017-12" db="EMBL/GenBank/DDBJ databases">
        <title>The genome sequence of Caulobacter flavus CGMCC1 15093.</title>
        <authorList>
            <person name="Gao J."/>
            <person name="Mao X."/>
            <person name="Sun J."/>
        </authorList>
    </citation>
    <scope>NUCLEOTIDE SEQUENCE [LARGE SCALE GENOMIC DNA]</scope>
    <source>
        <strain evidence="6 7">CGMCC1 15093</strain>
    </source>
</reference>
<dbReference type="CDD" id="cd00789">
    <property type="entry name" value="KU_like"/>
    <property type="match status" value="1"/>
</dbReference>
<dbReference type="OrthoDB" id="9780854at2"/>
<dbReference type="InterPro" id="IPR006164">
    <property type="entry name" value="DNA_bd_Ku70/Ku80"/>
</dbReference>
<keyword evidence="8" id="KW-1185">Reference proteome</keyword>
<evidence type="ECO:0000313" key="7">
    <source>
        <dbReference type="Proteomes" id="UP000234483"/>
    </source>
</evidence>
<dbReference type="GO" id="GO:0006310">
    <property type="term" value="P:DNA recombination"/>
    <property type="evidence" value="ECO:0007669"/>
    <property type="project" value="UniProtKB-KW"/>
</dbReference>
<dbReference type="EMBL" id="PJRQ01000011">
    <property type="protein sequence ID" value="PLR18299.1"/>
    <property type="molecule type" value="Genomic_DNA"/>
</dbReference>
<keyword evidence="2" id="KW-0233">DNA recombination</keyword>
<dbReference type="Gene3D" id="2.40.290.10">
    <property type="match status" value="1"/>
</dbReference>
<evidence type="ECO:0000256" key="3">
    <source>
        <dbReference type="SAM" id="MobiDB-lite"/>
    </source>
</evidence>
<reference evidence="5 8" key="2">
    <citation type="submission" date="2018-01" db="EMBL/GenBank/DDBJ databases">
        <title>Complete genome sequence of Caulobacter flavus RHGG3.</title>
        <authorList>
            <person name="Yang E."/>
        </authorList>
    </citation>
    <scope>NUCLEOTIDE SEQUENCE [LARGE SCALE GENOMIC DNA]</scope>
    <source>
        <strain evidence="5 8">RHGG3</strain>
    </source>
</reference>
<dbReference type="EMBL" id="CP026100">
    <property type="protein sequence ID" value="AYV47456.1"/>
    <property type="molecule type" value="Genomic_DNA"/>
</dbReference>
<dbReference type="RefSeq" id="WP_101712108.1">
    <property type="nucleotide sequence ID" value="NZ_CP026100.1"/>
</dbReference>
<proteinExistence type="inferred from homology"/>
<feature type="region of interest" description="Disordered" evidence="3">
    <location>
        <begin position="256"/>
        <end position="283"/>
    </location>
</feature>
<comment type="subunit">
    <text evidence="2">Homodimer. Interacts with LigD.</text>
</comment>
<keyword evidence="2" id="KW-0227">DNA damage</keyword>
<dbReference type="Proteomes" id="UP000234483">
    <property type="component" value="Unassembled WGS sequence"/>
</dbReference>